<protein>
    <submittedName>
        <fullName evidence="1">Uncharacterized protein</fullName>
    </submittedName>
</protein>
<dbReference type="Proteomes" id="UP000233597">
    <property type="component" value="Unassembled WGS sequence"/>
</dbReference>
<name>A0A2N3KXV9_9PROT</name>
<comment type="caution">
    <text evidence="1">The sequence shown here is derived from an EMBL/GenBank/DDBJ whole genome shotgun (WGS) entry which is preliminary data.</text>
</comment>
<accession>A0A2N3KXV9</accession>
<proteinExistence type="predicted"/>
<evidence type="ECO:0000313" key="2">
    <source>
        <dbReference type="Proteomes" id="UP000233597"/>
    </source>
</evidence>
<dbReference type="RefSeq" id="WP_101264458.1">
    <property type="nucleotide sequence ID" value="NZ_NWTK01000002.1"/>
</dbReference>
<gene>
    <name evidence="1" type="ORF">COO20_04360</name>
</gene>
<organism evidence="1 2">
    <name type="scientific">Thalassospira marina</name>
    <dbReference type="NCBI Taxonomy" id="2048283"/>
    <lineage>
        <taxon>Bacteria</taxon>
        <taxon>Pseudomonadati</taxon>
        <taxon>Pseudomonadota</taxon>
        <taxon>Alphaproteobacteria</taxon>
        <taxon>Rhodospirillales</taxon>
        <taxon>Thalassospiraceae</taxon>
        <taxon>Thalassospira</taxon>
    </lineage>
</organism>
<dbReference type="EMBL" id="NWTK01000002">
    <property type="protein sequence ID" value="PKR55409.1"/>
    <property type="molecule type" value="Genomic_DNA"/>
</dbReference>
<reference evidence="1 2" key="1">
    <citation type="submission" date="2017-09" db="EMBL/GenBank/DDBJ databases">
        <title>Biodiversity and function of Thalassospira species in the particle-attached aromatic-hydrocarbon-degrading consortia from the surface seawater of the South China Sea.</title>
        <authorList>
            <person name="Dong C."/>
            <person name="Liu R."/>
            <person name="Shao Z."/>
        </authorList>
    </citation>
    <scope>NUCLEOTIDE SEQUENCE [LARGE SCALE GENOMIC DNA]</scope>
    <source>
        <strain evidence="1 2">CSC1P2</strain>
    </source>
</reference>
<sequence>MRTKYRWDPDTRKMIEVPKDYQGPARSDGPFFMSDIQPFVTTDKVEITSRSALRAYERKNNVRQVGNDFNPGNF</sequence>
<evidence type="ECO:0000313" key="1">
    <source>
        <dbReference type="EMBL" id="PKR55409.1"/>
    </source>
</evidence>
<dbReference type="AlphaFoldDB" id="A0A2N3KXV9"/>